<gene>
    <name evidence="2" type="ORF">P7D78_01875</name>
</gene>
<accession>A0AAW8SW82</accession>
<name>A0AAW8SW82_9ENTE</name>
<keyword evidence="1" id="KW-0472">Membrane</keyword>
<dbReference type="RefSeq" id="WP_187373415.1">
    <property type="nucleotide sequence ID" value="NZ_BTSP01000029.1"/>
</dbReference>
<dbReference type="EMBL" id="JARPXM010000001">
    <property type="protein sequence ID" value="MDT2536860.1"/>
    <property type="molecule type" value="Genomic_DNA"/>
</dbReference>
<comment type="caution">
    <text evidence="2">The sequence shown here is derived from an EMBL/GenBank/DDBJ whole genome shotgun (WGS) entry which is preliminary data.</text>
</comment>
<proteinExistence type="predicted"/>
<evidence type="ECO:0000313" key="3">
    <source>
        <dbReference type="Proteomes" id="UP001249240"/>
    </source>
</evidence>
<reference evidence="2" key="1">
    <citation type="submission" date="2023-03" db="EMBL/GenBank/DDBJ databases">
        <authorList>
            <person name="Shen W."/>
            <person name="Cai J."/>
        </authorList>
    </citation>
    <scope>NUCLEOTIDE SEQUENCE</scope>
    <source>
        <strain evidence="2">B646-2</strain>
    </source>
</reference>
<protein>
    <recommendedName>
        <fullName evidence="4">Lmo0937 family membrane protein</fullName>
    </recommendedName>
</protein>
<dbReference type="Proteomes" id="UP001249240">
    <property type="component" value="Unassembled WGS sequence"/>
</dbReference>
<feature type="transmembrane region" description="Helical" evidence="1">
    <location>
        <begin position="6"/>
        <end position="38"/>
    </location>
</feature>
<evidence type="ECO:0008006" key="4">
    <source>
        <dbReference type="Google" id="ProtNLM"/>
    </source>
</evidence>
<dbReference type="GeneID" id="67042160"/>
<sequence length="48" mass="5556">MNYLIFGLEIIAIVLWLLFGQHSLLSAIIGIVVIILISQFLHRWLHAR</sequence>
<evidence type="ECO:0000256" key="1">
    <source>
        <dbReference type="SAM" id="Phobius"/>
    </source>
</evidence>
<dbReference type="AlphaFoldDB" id="A0AAW8SW82"/>
<organism evidence="2 3">
    <name type="scientific">Enterococcus raffinosus</name>
    <dbReference type="NCBI Taxonomy" id="71452"/>
    <lineage>
        <taxon>Bacteria</taxon>
        <taxon>Bacillati</taxon>
        <taxon>Bacillota</taxon>
        <taxon>Bacilli</taxon>
        <taxon>Lactobacillales</taxon>
        <taxon>Enterococcaceae</taxon>
        <taxon>Enterococcus</taxon>
    </lineage>
</organism>
<keyword evidence="1" id="KW-0812">Transmembrane</keyword>
<keyword evidence="1" id="KW-1133">Transmembrane helix</keyword>
<evidence type="ECO:0000313" key="2">
    <source>
        <dbReference type="EMBL" id="MDT2536860.1"/>
    </source>
</evidence>